<dbReference type="AlphaFoldDB" id="A0ABD2P4Q9"/>
<protein>
    <recommendedName>
        <fullName evidence="3">Nucleic-acid-binding protein from mobile element jockey</fullName>
    </recommendedName>
</protein>
<evidence type="ECO:0000313" key="2">
    <source>
        <dbReference type="Proteomes" id="UP001516400"/>
    </source>
</evidence>
<dbReference type="Proteomes" id="UP001516400">
    <property type="component" value="Unassembled WGS sequence"/>
</dbReference>
<evidence type="ECO:0008006" key="3">
    <source>
        <dbReference type="Google" id="ProtNLM"/>
    </source>
</evidence>
<accession>A0ABD2P4Q9</accession>
<evidence type="ECO:0000313" key="1">
    <source>
        <dbReference type="EMBL" id="KAL3285952.1"/>
    </source>
</evidence>
<sequence>MVTVKDIGTQITDEDIIQMGKGINPNVGTELPKYFELFNNKIEVQLYIPPVIQCNKCLLYGHLQVHCRGKFRCYKCSEYHEDEKACDGEARCIYCNLPHYATNRQCPEYLRQLKIREIMPYYNFSLYEANMFCKQPSAPIPSEFTPLNKDGRALPIQKEDNFSTTNPPPAPKKLLYSAVTRTPIRQQRLHINTTSLNSQNKRKIPVSPGYDRAEHEKNLIKHVPTYTKKVYQNISQDSSISSPPSSQYSTTVVQVHNFESDKDKTGNIVNDNILRKTTVYDESYLGDWSMGSEGDTHFPEI</sequence>
<proteinExistence type="predicted"/>
<comment type="caution">
    <text evidence="1">The sequence shown here is derived from an EMBL/GenBank/DDBJ whole genome shotgun (WGS) entry which is preliminary data.</text>
</comment>
<name>A0ABD2P4Q9_9CUCU</name>
<organism evidence="1 2">
    <name type="scientific">Cryptolaemus montrouzieri</name>
    <dbReference type="NCBI Taxonomy" id="559131"/>
    <lineage>
        <taxon>Eukaryota</taxon>
        <taxon>Metazoa</taxon>
        <taxon>Ecdysozoa</taxon>
        <taxon>Arthropoda</taxon>
        <taxon>Hexapoda</taxon>
        <taxon>Insecta</taxon>
        <taxon>Pterygota</taxon>
        <taxon>Neoptera</taxon>
        <taxon>Endopterygota</taxon>
        <taxon>Coleoptera</taxon>
        <taxon>Polyphaga</taxon>
        <taxon>Cucujiformia</taxon>
        <taxon>Coccinelloidea</taxon>
        <taxon>Coccinellidae</taxon>
        <taxon>Scymninae</taxon>
        <taxon>Scymnini</taxon>
        <taxon>Cryptolaemus</taxon>
    </lineage>
</organism>
<reference evidence="1 2" key="1">
    <citation type="journal article" date="2021" name="BMC Biol.">
        <title>Horizontally acquired antibacterial genes associated with adaptive radiation of ladybird beetles.</title>
        <authorList>
            <person name="Li H.S."/>
            <person name="Tang X.F."/>
            <person name="Huang Y.H."/>
            <person name="Xu Z.Y."/>
            <person name="Chen M.L."/>
            <person name="Du X.Y."/>
            <person name="Qiu B.Y."/>
            <person name="Chen P.T."/>
            <person name="Zhang W."/>
            <person name="Slipinski A."/>
            <person name="Escalona H.E."/>
            <person name="Waterhouse R.M."/>
            <person name="Zwick A."/>
            <person name="Pang H."/>
        </authorList>
    </citation>
    <scope>NUCLEOTIDE SEQUENCE [LARGE SCALE GENOMIC DNA]</scope>
    <source>
        <strain evidence="1">SYSU2018</strain>
    </source>
</reference>
<keyword evidence="2" id="KW-1185">Reference proteome</keyword>
<gene>
    <name evidence="1" type="ORF">HHI36_000467</name>
</gene>
<dbReference type="EMBL" id="JABFTP020000185">
    <property type="protein sequence ID" value="KAL3285952.1"/>
    <property type="molecule type" value="Genomic_DNA"/>
</dbReference>